<evidence type="ECO:0000313" key="2">
    <source>
        <dbReference type="Proteomes" id="UP000284006"/>
    </source>
</evidence>
<keyword evidence="2" id="KW-1185">Reference proteome</keyword>
<reference evidence="1 2" key="1">
    <citation type="submission" date="2018-09" db="EMBL/GenBank/DDBJ databases">
        <authorList>
            <person name="Zhu H."/>
        </authorList>
    </citation>
    <scope>NUCLEOTIDE SEQUENCE [LARGE SCALE GENOMIC DNA]</scope>
    <source>
        <strain evidence="1 2">K1S02-61</strain>
    </source>
</reference>
<proteinExistence type="predicted"/>
<dbReference type="AlphaFoldDB" id="A0A418XAM2"/>
<dbReference type="Pfam" id="PF05258">
    <property type="entry name" value="DciA"/>
    <property type="match status" value="1"/>
</dbReference>
<comment type="caution">
    <text evidence="1">The sequence shown here is derived from an EMBL/GenBank/DDBJ whole genome shotgun (WGS) entry which is preliminary data.</text>
</comment>
<dbReference type="Proteomes" id="UP000284006">
    <property type="component" value="Unassembled WGS sequence"/>
</dbReference>
<organism evidence="1 2">
    <name type="scientific">Massilia cavernae</name>
    <dbReference type="NCBI Taxonomy" id="2320864"/>
    <lineage>
        <taxon>Bacteria</taxon>
        <taxon>Pseudomonadati</taxon>
        <taxon>Pseudomonadota</taxon>
        <taxon>Betaproteobacteria</taxon>
        <taxon>Burkholderiales</taxon>
        <taxon>Oxalobacteraceae</taxon>
        <taxon>Telluria group</taxon>
        <taxon>Massilia</taxon>
    </lineage>
</organism>
<evidence type="ECO:0000313" key="1">
    <source>
        <dbReference type="EMBL" id="RJG09418.1"/>
    </source>
</evidence>
<dbReference type="OrthoDB" id="8521216at2"/>
<gene>
    <name evidence="1" type="ORF">D3872_22820</name>
</gene>
<dbReference type="InterPro" id="IPR007922">
    <property type="entry name" value="DciA-like"/>
</dbReference>
<accession>A0A418XAM2</accession>
<dbReference type="EMBL" id="QYUP01000175">
    <property type="protein sequence ID" value="RJG09418.1"/>
    <property type="molecule type" value="Genomic_DNA"/>
</dbReference>
<sequence>MHIYGTKTWKTFGATDFLRKNERMASLLPAAMRMASLQKDCADALPPMFSSCDVLSFEQGQLVLATPTSAVAAKLKQQLPKLQAALHKRGWQVDGIKLKVQVTRSAPPAVEIRKLSMPETAVTAFEELGDTLAPTAQNEKLIAAIKSMAAKRRAY</sequence>
<name>A0A418XAM2_9BURK</name>
<protein>
    <submittedName>
        <fullName evidence="1">DUF721 domain-containing protein</fullName>
    </submittedName>
</protein>